<evidence type="ECO:0000313" key="2">
    <source>
        <dbReference type="Proteomes" id="UP000312512"/>
    </source>
</evidence>
<name>A0A5C4WZ71_9ACTN</name>
<organism evidence="1 2">
    <name type="scientific">Nonomuraea phyllanthi</name>
    <dbReference type="NCBI Taxonomy" id="2219224"/>
    <lineage>
        <taxon>Bacteria</taxon>
        <taxon>Bacillati</taxon>
        <taxon>Actinomycetota</taxon>
        <taxon>Actinomycetes</taxon>
        <taxon>Streptosporangiales</taxon>
        <taxon>Streptosporangiaceae</taxon>
        <taxon>Nonomuraea</taxon>
    </lineage>
</organism>
<sequence length="331" mass="35814">MGLLRLAVLLWLTVCHLRNGRSSPEASSAGPEPAPKAVGRPRGLPVIMGMFGLAALLGVAAWKEYRLAAPEPLYTRFDGSIVVEVTLPKGARALDLLTLGVTATPCAELREQVARCGPDTYDIMMGALAGENAPRCFDYRLGLQGDARMSEMELDEKPQPAPSKAISVITGKFCRERANPLLLRPVHIRGRALKPLVASRGYTTVLAAPAVIYADASQETSVSWDLGEIPLDSTVESSSRYGRTDDERRLAWRHPDVEPARPQPGAKLEWRPAVPESGGGYGPAPHARLVSLPEKQAAERALFWAGLLAGAAVSMLTWAGELLLENRRSRR</sequence>
<comment type="caution">
    <text evidence="1">The sequence shown here is derived from an EMBL/GenBank/DDBJ whole genome shotgun (WGS) entry which is preliminary data.</text>
</comment>
<reference evidence="1 2" key="1">
    <citation type="submission" date="2019-10" db="EMBL/GenBank/DDBJ databases">
        <title>Nonomuraea sp. nov., isolated from Phyllanthus amarus.</title>
        <authorList>
            <person name="Klykleung N."/>
            <person name="Tanasupawat S."/>
        </authorList>
    </citation>
    <scope>NUCLEOTIDE SEQUENCE [LARGE SCALE GENOMIC DNA]</scope>
    <source>
        <strain evidence="1 2">PA1-10</strain>
    </source>
</reference>
<protein>
    <submittedName>
        <fullName evidence="1">Uncharacterized protein</fullName>
    </submittedName>
</protein>
<proteinExistence type="predicted"/>
<dbReference type="EMBL" id="VDLX02000001">
    <property type="protein sequence ID" value="KAB8197859.1"/>
    <property type="molecule type" value="Genomic_DNA"/>
</dbReference>
<dbReference type="AlphaFoldDB" id="A0A5C4WZ71"/>
<dbReference type="RefSeq" id="WP_139628667.1">
    <property type="nucleotide sequence ID" value="NZ_VDLX02000001.1"/>
</dbReference>
<accession>A0A5C4WZ71</accession>
<gene>
    <name evidence="1" type="ORF">FH608_004920</name>
</gene>
<dbReference type="OrthoDB" id="9825161at2"/>
<evidence type="ECO:0000313" key="1">
    <source>
        <dbReference type="EMBL" id="KAB8197859.1"/>
    </source>
</evidence>
<keyword evidence="2" id="KW-1185">Reference proteome</keyword>
<dbReference type="Proteomes" id="UP000312512">
    <property type="component" value="Unassembled WGS sequence"/>
</dbReference>